<dbReference type="CDD" id="cd00063">
    <property type="entry name" value="FN3"/>
    <property type="match status" value="1"/>
</dbReference>
<dbReference type="SMART" id="SM00060">
    <property type="entry name" value="FN3"/>
    <property type="match status" value="1"/>
</dbReference>
<dbReference type="Proteomes" id="UP000317716">
    <property type="component" value="Unassembled WGS sequence"/>
</dbReference>
<dbReference type="Gene3D" id="2.60.40.4070">
    <property type="match status" value="1"/>
</dbReference>
<accession>A0A538SVA2</accession>
<sequence length="337" mass="34894">MAKRTILAQFLRENRPAWKRWAMVVVGFLLLLLAPVLAHAQGGGPDTLQLVWTAPGDDGAIGTASAYQVRVSTASITLGNWGAANVVGPAPVPLASGKRQGFTVRGLSTDTTYYFAMRTVDDAGNWSGLSNLLRWDWTADATPPSVPTAVAAVRLGAQVRVTWGPDSEPDLDGYSVYRATSESGPFVRVSASLVTPAEYLDGSVPAGAAAVWYEVTASDLSGNESVLSAPVKAQISSPNSDWTLSPVFPNPSATSQSVCIPIVIPAAGGGSAAVDIVNAGGFRVRHIPIASATTCSGGNGAVWDGKNEAGINVAPGIYRARLVADGAHSSVMVVRVP</sequence>
<comment type="caution">
    <text evidence="2">The sequence shown here is derived from an EMBL/GenBank/DDBJ whole genome shotgun (WGS) entry which is preliminary data.</text>
</comment>
<reference evidence="2 3" key="1">
    <citation type="journal article" date="2019" name="Nat. Microbiol.">
        <title>Mediterranean grassland soil C-N compound turnover is dependent on rainfall and depth, and is mediated by genomically divergent microorganisms.</title>
        <authorList>
            <person name="Diamond S."/>
            <person name="Andeer P.F."/>
            <person name="Li Z."/>
            <person name="Crits-Christoph A."/>
            <person name="Burstein D."/>
            <person name="Anantharaman K."/>
            <person name="Lane K.R."/>
            <person name="Thomas B.C."/>
            <person name="Pan C."/>
            <person name="Northen T.R."/>
            <person name="Banfield J.F."/>
        </authorList>
    </citation>
    <scope>NUCLEOTIDE SEQUENCE [LARGE SCALE GENOMIC DNA]</scope>
    <source>
        <strain evidence="2">WS_2</strain>
    </source>
</reference>
<organism evidence="2 3">
    <name type="scientific">Eiseniibacteriota bacterium</name>
    <dbReference type="NCBI Taxonomy" id="2212470"/>
    <lineage>
        <taxon>Bacteria</taxon>
        <taxon>Candidatus Eiseniibacteriota</taxon>
    </lineage>
</organism>
<dbReference type="AlphaFoldDB" id="A0A538SVA2"/>
<evidence type="ECO:0000313" key="2">
    <source>
        <dbReference type="EMBL" id="TMQ55313.1"/>
    </source>
</evidence>
<dbReference type="Gene3D" id="2.60.40.10">
    <property type="entry name" value="Immunoglobulins"/>
    <property type="match status" value="2"/>
</dbReference>
<dbReference type="InterPro" id="IPR003961">
    <property type="entry name" value="FN3_dom"/>
</dbReference>
<dbReference type="InterPro" id="IPR013783">
    <property type="entry name" value="Ig-like_fold"/>
</dbReference>
<dbReference type="EMBL" id="VBOS01000222">
    <property type="protein sequence ID" value="TMQ55313.1"/>
    <property type="molecule type" value="Genomic_DNA"/>
</dbReference>
<proteinExistence type="predicted"/>
<feature type="domain" description="Fibronectin type-III" evidence="1">
    <location>
        <begin position="34"/>
        <end position="145"/>
    </location>
</feature>
<evidence type="ECO:0000259" key="1">
    <source>
        <dbReference type="PROSITE" id="PS50853"/>
    </source>
</evidence>
<evidence type="ECO:0000313" key="3">
    <source>
        <dbReference type="Proteomes" id="UP000317716"/>
    </source>
</evidence>
<dbReference type="PROSITE" id="PS50853">
    <property type="entry name" value="FN3"/>
    <property type="match status" value="1"/>
</dbReference>
<dbReference type="InterPro" id="IPR036116">
    <property type="entry name" value="FN3_sf"/>
</dbReference>
<name>A0A538SVA2_UNCEI</name>
<protein>
    <submittedName>
        <fullName evidence="2">Fibronectin type III domain-containing protein</fullName>
    </submittedName>
</protein>
<gene>
    <name evidence="2" type="ORF">E6K72_06570</name>
</gene>
<dbReference type="SUPFAM" id="SSF49265">
    <property type="entry name" value="Fibronectin type III"/>
    <property type="match status" value="1"/>
</dbReference>